<gene>
    <name evidence="2" type="ORF">GIB67_000170</name>
</gene>
<dbReference type="OrthoDB" id="1930729at2759"/>
<feature type="compositionally biased region" description="Basic and acidic residues" evidence="1">
    <location>
        <begin position="199"/>
        <end position="212"/>
    </location>
</feature>
<evidence type="ECO:0000256" key="1">
    <source>
        <dbReference type="SAM" id="MobiDB-lite"/>
    </source>
</evidence>
<accession>A0A7J7P9I9</accession>
<organism evidence="2 3">
    <name type="scientific">Kingdonia uniflora</name>
    <dbReference type="NCBI Taxonomy" id="39325"/>
    <lineage>
        <taxon>Eukaryota</taxon>
        <taxon>Viridiplantae</taxon>
        <taxon>Streptophyta</taxon>
        <taxon>Embryophyta</taxon>
        <taxon>Tracheophyta</taxon>
        <taxon>Spermatophyta</taxon>
        <taxon>Magnoliopsida</taxon>
        <taxon>Ranunculales</taxon>
        <taxon>Circaeasteraceae</taxon>
        <taxon>Kingdonia</taxon>
    </lineage>
</organism>
<comment type="caution">
    <text evidence="2">The sequence shown here is derived from an EMBL/GenBank/DDBJ whole genome shotgun (WGS) entry which is preliminary data.</text>
</comment>
<evidence type="ECO:0000313" key="3">
    <source>
        <dbReference type="Proteomes" id="UP000541444"/>
    </source>
</evidence>
<feature type="non-terminal residue" evidence="2">
    <location>
        <position position="1"/>
    </location>
</feature>
<sequence>LRRFPNKKNTYGFKEIDDALKQEKLERHHDNVLRLNLLKIILSFIFPNKGRNVWVKYIDLVDDLQQFNKFPWGFLSFYLRNHIKAPAMGVVPAIEPPAVGAHVVGAPTIGSSSSATEIGAVVVRVCSQLEENGKMLLKLDDHGKMLHNHENLLRQVIPGEGLEVVKDLMVDDDVEVGREVNFKVISSDYVEEGNEKDDDDKKDVEEKVKSEEEQPQVAEEEDSEPLTVVTMVVAEVQAMRVAEVTKTDIVFFNQDEVVGEVYQFIYLQASADQTTVVCIKEKTIEVEKIEDEASQVTYLFFADQTTIVSVEEQTIEVAQTEVVISNQEEDLDEASQSKEEVEQNKEEVVEGKDDDDGNSQNKPDPKQLVLMESEVDVILKKRHALTEDEINERAFKMACRMNQLHAHLDEPLPRVLLESFIQRPISQDEKK</sequence>
<feature type="region of interest" description="Disordered" evidence="1">
    <location>
        <begin position="189"/>
        <end position="223"/>
    </location>
</feature>
<evidence type="ECO:0000313" key="2">
    <source>
        <dbReference type="EMBL" id="KAF6176076.1"/>
    </source>
</evidence>
<proteinExistence type="predicted"/>
<dbReference type="AlphaFoldDB" id="A0A7J7P9I9"/>
<name>A0A7J7P9I9_9MAGN</name>
<dbReference type="EMBL" id="JACGCM010000121">
    <property type="protein sequence ID" value="KAF6176076.1"/>
    <property type="molecule type" value="Genomic_DNA"/>
</dbReference>
<dbReference type="Proteomes" id="UP000541444">
    <property type="component" value="Unassembled WGS sequence"/>
</dbReference>
<feature type="compositionally biased region" description="Basic and acidic residues" evidence="1">
    <location>
        <begin position="335"/>
        <end position="351"/>
    </location>
</feature>
<keyword evidence="3" id="KW-1185">Reference proteome</keyword>
<feature type="compositionally biased region" description="Acidic residues" evidence="1">
    <location>
        <begin position="189"/>
        <end position="198"/>
    </location>
</feature>
<feature type="region of interest" description="Disordered" evidence="1">
    <location>
        <begin position="326"/>
        <end position="367"/>
    </location>
</feature>
<evidence type="ECO:0008006" key="4">
    <source>
        <dbReference type="Google" id="ProtNLM"/>
    </source>
</evidence>
<reference evidence="2 3" key="1">
    <citation type="journal article" date="2020" name="IScience">
        <title>Genome Sequencing of the Endangered Kingdonia uniflora (Circaeasteraceae, Ranunculales) Reveals Potential Mechanisms of Evolutionary Specialization.</title>
        <authorList>
            <person name="Sun Y."/>
            <person name="Deng T."/>
            <person name="Zhang A."/>
            <person name="Moore M.J."/>
            <person name="Landis J.B."/>
            <person name="Lin N."/>
            <person name="Zhang H."/>
            <person name="Zhang X."/>
            <person name="Huang J."/>
            <person name="Zhang X."/>
            <person name="Sun H."/>
            <person name="Wang H."/>
        </authorList>
    </citation>
    <scope>NUCLEOTIDE SEQUENCE [LARGE SCALE GENOMIC DNA]</scope>
    <source>
        <strain evidence="2">TB1705</strain>
        <tissue evidence="2">Leaf</tissue>
    </source>
</reference>
<protein>
    <recommendedName>
        <fullName evidence="4">DUF1985 domain-containing protein</fullName>
    </recommendedName>
</protein>